<gene>
    <name evidence="4" type="ORF">VA613_10840</name>
</gene>
<evidence type="ECO:0000313" key="5">
    <source>
        <dbReference type="Proteomes" id="UP001334732"/>
    </source>
</evidence>
<keyword evidence="2" id="KW-0812">Transmembrane</keyword>
<dbReference type="SUPFAM" id="SSF52833">
    <property type="entry name" value="Thioredoxin-like"/>
    <property type="match status" value="2"/>
</dbReference>
<organism evidence="4 5">
    <name type="scientific">Thiobacillus sedimenti</name>
    <dbReference type="NCBI Taxonomy" id="3110231"/>
    <lineage>
        <taxon>Bacteria</taxon>
        <taxon>Pseudomonadati</taxon>
        <taxon>Pseudomonadota</taxon>
        <taxon>Betaproteobacteria</taxon>
        <taxon>Nitrosomonadales</taxon>
        <taxon>Thiobacillaceae</taxon>
        <taxon>Thiobacillus</taxon>
    </lineage>
</organism>
<dbReference type="PANTHER" id="PTHR15337:SF11">
    <property type="entry name" value="THIOREDOXIN DOMAIN-CONTAINING PROTEIN"/>
    <property type="match status" value="1"/>
</dbReference>
<keyword evidence="5" id="KW-1185">Reference proteome</keyword>
<dbReference type="InterPro" id="IPR012336">
    <property type="entry name" value="Thioredoxin-like_fold"/>
</dbReference>
<dbReference type="EMBL" id="CP141769">
    <property type="protein sequence ID" value="WRS38499.1"/>
    <property type="molecule type" value="Genomic_DNA"/>
</dbReference>
<evidence type="ECO:0000256" key="1">
    <source>
        <dbReference type="ARBA" id="ARBA00022729"/>
    </source>
</evidence>
<dbReference type="PANTHER" id="PTHR15337">
    <property type="entry name" value="ANTERIOR GRADIENT PROTEIN-RELATED"/>
    <property type="match status" value="1"/>
</dbReference>
<name>A0ABZ1CGJ1_9PROT</name>
<dbReference type="Gene3D" id="3.40.30.10">
    <property type="entry name" value="Glutaredoxin"/>
    <property type="match status" value="2"/>
</dbReference>
<evidence type="ECO:0000259" key="3">
    <source>
        <dbReference type="PROSITE" id="PS51352"/>
    </source>
</evidence>
<keyword evidence="2" id="KW-1133">Transmembrane helix</keyword>
<dbReference type="InterPro" id="IPR041737">
    <property type="entry name" value="SoxW"/>
</dbReference>
<dbReference type="InterPro" id="IPR036249">
    <property type="entry name" value="Thioredoxin-like_sf"/>
</dbReference>
<evidence type="ECO:0000313" key="4">
    <source>
        <dbReference type="EMBL" id="WRS38499.1"/>
    </source>
</evidence>
<keyword evidence="1" id="KW-0732">Signal</keyword>
<feature type="domain" description="Thioredoxin" evidence="3">
    <location>
        <begin position="59"/>
        <end position="208"/>
    </location>
</feature>
<dbReference type="Pfam" id="PF13098">
    <property type="entry name" value="Thioredoxin_2"/>
    <property type="match status" value="2"/>
</dbReference>
<dbReference type="CDD" id="cd02951">
    <property type="entry name" value="SoxW"/>
    <property type="match status" value="1"/>
</dbReference>
<dbReference type="Proteomes" id="UP001334732">
    <property type="component" value="Chromosome"/>
</dbReference>
<proteinExistence type="predicted"/>
<dbReference type="InterPro" id="IPR051099">
    <property type="entry name" value="AGR/TXD"/>
</dbReference>
<accession>A0ABZ1CGJ1</accession>
<feature type="transmembrane region" description="Helical" evidence="2">
    <location>
        <begin position="48"/>
        <end position="66"/>
    </location>
</feature>
<protein>
    <submittedName>
        <fullName evidence="4">Thioredoxin fold domain-containing protein</fullName>
    </submittedName>
</protein>
<dbReference type="RefSeq" id="WP_324779030.1">
    <property type="nucleotide sequence ID" value="NZ_CP141769.1"/>
</dbReference>
<evidence type="ECO:0000256" key="2">
    <source>
        <dbReference type="SAM" id="Phobius"/>
    </source>
</evidence>
<dbReference type="InterPro" id="IPR013766">
    <property type="entry name" value="Thioredoxin_domain"/>
</dbReference>
<dbReference type="PROSITE" id="PS51352">
    <property type="entry name" value="THIOREDOXIN_2"/>
    <property type="match status" value="1"/>
</dbReference>
<keyword evidence="2" id="KW-0472">Membrane</keyword>
<sequence length="395" mass="44541">MIGMAECTRTLSCGDPPQPGVAGRFKTVVDGNRNGDHMIPRSTHGPHFLTWFACILLLFTCLAHAAERKAGAFHGAVQTEYPSWFKSSFLNLREDIAEAQSKNKRVMLLFTQDGCPYCHALVERNLSQKDIETYLRKHFDVIAINMWGDREVVGLDNRSMTEKQFAARLKVQFTPTILFFDEAGQTVLRLNGYIPPARFMTALQFAAQGAKESDYLDYLAAHQPPATGSELIDEPFFRKPPFNLVRKGGKDRPIAVFFEQRDCPACAELHHRILSDKQTRGIIAGFDAIQLNMWSDTPLITPQGKATTARAWARALDIKYAPSIVLFDAKGKEIIRSEAYFKLFHTQGILTYVLSGAYETEPSFQRYLSAKSEHLREQGQDVDIWRMGDEPAGKK</sequence>
<reference evidence="4 5" key="1">
    <citation type="submission" date="2023-12" db="EMBL/GenBank/DDBJ databases">
        <title>Thiobacillus sedimentum sp. nov., a chemolithoautotrophic sulfur-oxidizing bacterium isolated from freshwater sediment.</title>
        <authorList>
            <person name="Luo J."/>
            <person name="Dai C."/>
        </authorList>
    </citation>
    <scope>NUCLEOTIDE SEQUENCE [LARGE SCALE GENOMIC DNA]</scope>
    <source>
        <strain evidence="4 5">SCUT-2</strain>
    </source>
</reference>